<feature type="compositionally biased region" description="Low complexity" evidence="1">
    <location>
        <begin position="371"/>
        <end position="383"/>
    </location>
</feature>
<dbReference type="OrthoDB" id="4897061at2759"/>
<dbReference type="OMA" id="AGEYHKF"/>
<reference evidence="2 3" key="1">
    <citation type="journal article" date="2011" name="Genome Biol.">
        <title>Comparative genome sequence analysis underscores mycoparasitism as the ancestral life style of Trichoderma.</title>
        <authorList>
            <person name="Kubicek C.P."/>
            <person name="Herrera-Estrella A."/>
            <person name="Seidl-Seiboth V."/>
            <person name="Martinez D.A."/>
            <person name="Druzhinina I.S."/>
            <person name="Thon M."/>
            <person name="Zeilinger S."/>
            <person name="Casas-Flores S."/>
            <person name="Horwitz B.A."/>
            <person name="Mukherjee P.K."/>
            <person name="Mukherjee M."/>
            <person name="Kredics L."/>
            <person name="Alcaraz L.D."/>
            <person name="Aerts A."/>
            <person name="Antal Z."/>
            <person name="Atanasova L."/>
            <person name="Cervantes-Badillo M.G."/>
            <person name="Challacombe J."/>
            <person name="Chertkov O."/>
            <person name="McCluskey K."/>
            <person name="Coulpier F."/>
            <person name="Deshpande N."/>
            <person name="von Doehren H."/>
            <person name="Ebbole D.J."/>
            <person name="Esquivel-Naranjo E.U."/>
            <person name="Fekete E."/>
            <person name="Flipphi M."/>
            <person name="Glaser F."/>
            <person name="Gomez-Rodriguez E.Y."/>
            <person name="Gruber S."/>
            <person name="Han C."/>
            <person name="Henrissat B."/>
            <person name="Hermosa R."/>
            <person name="Hernandez-Onate M."/>
            <person name="Karaffa L."/>
            <person name="Kosti I."/>
            <person name="Le Crom S."/>
            <person name="Lindquist E."/>
            <person name="Lucas S."/>
            <person name="Luebeck M."/>
            <person name="Luebeck P.S."/>
            <person name="Margeot A."/>
            <person name="Metz B."/>
            <person name="Misra M."/>
            <person name="Nevalainen H."/>
            <person name="Omann M."/>
            <person name="Packer N."/>
            <person name="Perrone G."/>
            <person name="Uresti-Rivera E.E."/>
            <person name="Salamov A."/>
            <person name="Schmoll M."/>
            <person name="Seiboth B."/>
            <person name="Shapiro H."/>
            <person name="Sukno S."/>
            <person name="Tamayo-Ramos J.A."/>
            <person name="Tisch D."/>
            <person name="Wiest A."/>
            <person name="Wilkinson H.H."/>
            <person name="Zhang M."/>
            <person name="Coutinho P.M."/>
            <person name="Kenerley C.M."/>
            <person name="Monte E."/>
            <person name="Baker S.E."/>
            <person name="Grigoriev I.V."/>
        </authorList>
    </citation>
    <scope>NUCLEOTIDE SEQUENCE [LARGE SCALE GENOMIC DNA]</scope>
    <source>
        <strain evidence="3">ATCC 20476 / IMI 206040</strain>
    </source>
</reference>
<feature type="region of interest" description="Disordered" evidence="1">
    <location>
        <begin position="443"/>
        <end position="604"/>
    </location>
</feature>
<dbReference type="GeneID" id="25785879"/>
<dbReference type="KEGG" id="tatv:25785879"/>
<gene>
    <name evidence="2" type="ORF">TRIATDRAFT_85208</name>
</gene>
<dbReference type="AlphaFoldDB" id="G9P8F7"/>
<keyword evidence="3" id="KW-1185">Reference proteome</keyword>
<evidence type="ECO:0000256" key="1">
    <source>
        <dbReference type="SAM" id="MobiDB-lite"/>
    </source>
</evidence>
<evidence type="ECO:0000313" key="3">
    <source>
        <dbReference type="Proteomes" id="UP000005426"/>
    </source>
</evidence>
<feature type="compositionally biased region" description="Basic and acidic residues" evidence="1">
    <location>
        <begin position="324"/>
        <end position="338"/>
    </location>
</feature>
<feature type="region of interest" description="Disordered" evidence="1">
    <location>
        <begin position="319"/>
        <end position="338"/>
    </location>
</feature>
<organism evidence="2 3">
    <name type="scientific">Hypocrea atroviridis (strain ATCC 20476 / IMI 206040)</name>
    <name type="common">Trichoderma atroviride</name>
    <dbReference type="NCBI Taxonomy" id="452589"/>
    <lineage>
        <taxon>Eukaryota</taxon>
        <taxon>Fungi</taxon>
        <taxon>Dikarya</taxon>
        <taxon>Ascomycota</taxon>
        <taxon>Pezizomycotina</taxon>
        <taxon>Sordariomycetes</taxon>
        <taxon>Hypocreomycetidae</taxon>
        <taxon>Hypocreales</taxon>
        <taxon>Hypocreaceae</taxon>
        <taxon>Trichoderma</taxon>
    </lineage>
</organism>
<feature type="compositionally biased region" description="Polar residues" evidence="1">
    <location>
        <begin position="280"/>
        <end position="293"/>
    </location>
</feature>
<protein>
    <submittedName>
        <fullName evidence="2">Uncharacterized protein</fullName>
    </submittedName>
</protein>
<comment type="caution">
    <text evidence="2">The sequence shown here is derived from an EMBL/GenBank/DDBJ whole genome shotgun (WGS) entry which is preliminary data.</text>
</comment>
<feature type="region of interest" description="Disordered" evidence="1">
    <location>
        <begin position="168"/>
        <end position="299"/>
    </location>
</feature>
<feature type="compositionally biased region" description="Low complexity" evidence="1">
    <location>
        <begin position="240"/>
        <end position="249"/>
    </location>
</feature>
<evidence type="ECO:0000313" key="2">
    <source>
        <dbReference type="EMBL" id="EHK40950.1"/>
    </source>
</evidence>
<feature type="region of interest" description="Disordered" evidence="1">
    <location>
        <begin position="354"/>
        <end position="398"/>
    </location>
</feature>
<dbReference type="EMBL" id="ABDG02000027">
    <property type="protein sequence ID" value="EHK40950.1"/>
    <property type="molecule type" value="Genomic_DNA"/>
</dbReference>
<name>G9P8F7_HYPAI</name>
<feature type="compositionally biased region" description="Pro residues" evidence="1">
    <location>
        <begin position="212"/>
        <end position="228"/>
    </location>
</feature>
<dbReference type="Proteomes" id="UP000005426">
    <property type="component" value="Unassembled WGS sequence"/>
</dbReference>
<sequence length="604" mass="66310">MSDWNAGSVIMTQRICVSCGCQMDRRLREPEKEEKEEADDVTWDDARKRNETTPAPRMGMARQPYPDRSPPRVVATWQRIKAPVQRATGRLGLGCQVSLAWRFLARFQSIPAAVLFSLFVVDKAGVAMYILLHRTPTAASYAERYMHAEYALLVTKVLFTTEKMLHTRSVSDPPLSPTTLGPMESFASLNRPTTPSPAAPNNAQAYMKRALPPLPPPAFNPGAIPPPLNIRKSKPPSLPLAPSAPSSRPVSNEAPPPRREVRSVSPLPAPSTPVKGSNPLHLSTISSNNSSPVHTLKPRKSKKVLQLMGLDVDVMNAVGVAPPEPKREPVVRSSRSLERAPNLNATTLLHLPEESLIPVLEDDDGRDSTSSKKSSWGPGSPHSASRLPLGPKQSVRRRRSARIFDQDDTGHLVIQETLMSNLDLNDDDDEELLSEEDMTMEEYHKFASELAHSSARKPSHEESRPTTATQGRRSSILSLAHGRLRRKPTSASESRHGRLGSSSSAEHPSQAPAPAAPEEDAVPKSGWDSDSDSEDDRTSRSIWPRGRSSNNKGRDSPASMTRHDDDARGSRGWAKGGLLNVGKRRKDQQQAPRDFGSVDERSFA</sequence>
<feature type="compositionally biased region" description="Low complexity" evidence="1">
    <location>
        <begin position="501"/>
        <end position="513"/>
    </location>
</feature>
<dbReference type="eggNOG" id="ENOG502RNN6">
    <property type="taxonomic scope" value="Eukaryota"/>
</dbReference>
<feature type="compositionally biased region" description="Polar residues" evidence="1">
    <location>
        <begin position="465"/>
        <end position="477"/>
    </location>
</feature>
<feature type="region of interest" description="Disordered" evidence="1">
    <location>
        <begin position="27"/>
        <end position="70"/>
    </location>
</feature>
<proteinExistence type="predicted"/>
<accession>G9P8F7</accession>
<dbReference type="HOGENOM" id="CLU_452016_0_0_1"/>